<comment type="function">
    <text evidence="6">Catalyzes the dehydration of the S-form of NAD(P)HX at the expense of ADP, which is converted to AMP. Together with NAD(P)HX epimerase, which catalyzes the epimerization of the S- and R-forms, the enzyme allows the repair of both epimers of NAD(P)HX, a damaged form of NAD(P)H that is a result of enzymatic or heat-dependent hydration.</text>
</comment>
<evidence type="ECO:0000256" key="6">
    <source>
        <dbReference type="HAMAP-Rule" id="MF_01965"/>
    </source>
</evidence>
<comment type="catalytic activity">
    <reaction evidence="6">
        <text>(6S)-NADPHX + ADP = AMP + phosphate + NADPH + H(+)</text>
        <dbReference type="Rhea" id="RHEA:32235"/>
        <dbReference type="ChEBI" id="CHEBI:15378"/>
        <dbReference type="ChEBI" id="CHEBI:43474"/>
        <dbReference type="ChEBI" id="CHEBI:57783"/>
        <dbReference type="ChEBI" id="CHEBI:64076"/>
        <dbReference type="ChEBI" id="CHEBI:456215"/>
        <dbReference type="ChEBI" id="CHEBI:456216"/>
        <dbReference type="EC" id="4.2.1.136"/>
    </reaction>
</comment>
<dbReference type="InterPro" id="IPR000631">
    <property type="entry name" value="CARKD"/>
</dbReference>
<evidence type="ECO:0000259" key="7">
    <source>
        <dbReference type="PROSITE" id="PS51383"/>
    </source>
</evidence>
<feature type="binding site" evidence="6">
    <location>
        <begin position="198"/>
        <end position="202"/>
    </location>
    <ligand>
        <name>AMP</name>
        <dbReference type="ChEBI" id="CHEBI:456215"/>
    </ligand>
</feature>
<dbReference type="EC" id="4.2.1.136" evidence="6"/>
<keyword evidence="1 6" id="KW-0547">Nucleotide-binding</keyword>
<dbReference type="InterPro" id="IPR017953">
    <property type="entry name" value="Carbohydrate_kinase_pred_CS"/>
</dbReference>
<evidence type="ECO:0000256" key="5">
    <source>
        <dbReference type="ARBA" id="ARBA00023239"/>
    </source>
</evidence>
<reference evidence="8 9" key="1">
    <citation type="submission" date="2022-04" db="EMBL/GenBank/DDBJ databases">
        <title>Leucobacter sp. isolated from rhizosphere of garlic.</title>
        <authorList>
            <person name="Won M."/>
            <person name="Lee C.-M."/>
            <person name="Woen H.-Y."/>
            <person name="Kwon S.-W."/>
        </authorList>
    </citation>
    <scope>NUCLEOTIDE SEQUENCE [LARGE SCALE GENOMIC DNA]</scope>
    <source>
        <strain evidence="8 9">H21R-40</strain>
    </source>
</reference>
<sequence>MNAPAWTRERAAELLRSPGPGDDKYRRGVVGLRTGSARYPGAAVLGVEAAWRAGSGMVRYVPGSESPGARSAVPGLAAPAAAVLAARPETVFGTGRCDAWVIGSGTDPALRTAAEAAALRALLRGTAPVVVDAGALDLVRGIGSEHAPLVLTPHAGEFARLAERGAAESGRDSAADGAARDAAVAELAAELGATVLLKGSVTRCASPNGEVLHAGPATPWLASAGTGDVLAGALGALLAQHAEAVRADAALPVRLAATAAVLHDAAARIAAGDPEGRGAGRPITARDVADALPAAWAELVGRVER</sequence>
<dbReference type="CDD" id="cd01171">
    <property type="entry name" value="YXKO-related"/>
    <property type="match status" value="1"/>
</dbReference>
<dbReference type="HAMAP" id="MF_01965">
    <property type="entry name" value="NADHX_dehydratase"/>
    <property type="match status" value="1"/>
</dbReference>
<dbReference type="PANTHER" id="PTHR12592">
    <property type="entry name" value="ATP-DEPENDENT (S)-NAD(P)H-HYDRATE DEHYDRATASE FAMILY MEMBER"/>
    <property type="match status" value="1"/>
</dbReference>
<comment type="subunit">
    <text evidence="6">Homotetramer.</text>
</comment>
<dbReference type="PANTHER" id="PTHR12592:SF0">
    <property type="entry name" value="ATP-DEPENDENT (S)-NAD(P)H-HYDRATE DEHYDRATASE"/>
    <property type="match status" value="1"/>
</dbReference>
<keyword evidence="9" id="KW-1185">Reference proteome</keyword>
<keyword evidence="5 6" id="KW-0456">Lyase</keyword>
<keyword evidence="4 6" id="KW-0520">NAD</keyword>
<gene>
    <name evidence="6" type="primary">nnrD</name>
    <name evidence="8" type="ORF">MUN78_01710</name>
</gene>
<comment type="similarity">
    <text evidence="6">Belongs to the NnrD/CARKD family.</text>
</comment>
<feature type="binding site" evidence="6">
    <location>
        <position position="228"/>
    </location>
    <ligand>
        <name>(6S)-NADPHX</name>
        <dbReference type="ChEBI" id="CHEBI:64076"/>
    </ligand>
</feature>
<protein>
    <recommendedName>
        <fullName evidence="6">ADP-dependent (S)-NAD(P)H-hydrate dehydratase</fullName>
        <ecNumber evidence="6">4.2.1.136</ecNumber>
    </recommendedName>
    <alternativeName>
        <fullName evidence="6">ADP-dependent NAD(P)HX dehydratase</fullName>
    </alternativeName>
</protein>
<dbReference type="PROSITE" id="PS51383">
    <property type="entry name" value="YJEF_C_3"/>
    <property type="match status" value="1"/>
</dbReference>
<dbReference type="Proteomes" id="UP000831786">
    <property type="component" value="Chromosome"/>
</dbReference>
<dbReference type="Gene3D" id="3.40.1190.20">
    <property type="match status" value="1"/>
</dbReference>
<keyword evidence="3 6" id="KW-0521">NADP</keyword>
<comment type="catalytic activity">
    <reaction evidence="6">
        <text>(6S)-NADHX + ADP = AMP + phosphate + NADH + H(+)</text>
        <dbReference type="Rhea" id="RHEA:32223"/>
        <dbReference type="ChEBI" id="CHEBI:15378"/>
        <dbReference type="ChEBI" id="CHEBI:43474"/>
        <dbReference type="ChEBI" id="CHEBI:57945"/>
        <dbReference type="ChEBI" id="CHEBI:64074"/>
        <dbReference type="ChEBI" id="CHEBI:456215"/>
        <dbReference type="ChEBI" id="CHEBI:456216"/>
        <dbReference type="EC" id="4.2.1.136"/>
    </reaction>
</comment>
<dbReference type="Pfam" id="PF01256">
    <property type="entry name" value="Carb_kinase"/>
    <property type="match status" value="1"/>
</dbReference>
<dbReference type="SUPFAM" id="SSF53613">
    <property type="entry name" value="Ribokinase-like"/>
    <property type="match status" value="1"/>
</dbReference>
<feature type="binding site" evidence="6">
    <location>
        <position position="42"/>
    </location>
    <ligand>
        <name>(6S)-NADPHX</name>
        <dbReference type="ChEBI" id="CHEBI:64076"/>
    </ligand>
</feature>
<dbReference type="EMBL" id="CP095045">
    <property type="protein sequence ID" value="UOQ57587.1"/>
    <property type="molecule type" value="Genomic_DNA"/>
</dbReference>
<feature type="binding site" evidence="6">
    <location>
        <position position="227"/>
    </location>
    <ligand>
        <name>AMP</name>
        <dbReference type="ChEBI" id="CHEBI:456215"/>
    </ligand>
</feature>
<accession>A0ABY4FMT7</accession>
<feature type="binding site" evidence="6">
    <location>
        <position position="105"/>
    </location>
    <ligand>
        <name>(6S)-NADPHX</name>
        <dbReference type="ChEBI" id="CHEBI:64076"/>
    </ligand>
</feature>
<name>A0ABY4FMT7_9MICO</name>
<evidence type="ECO:0000256" key="4">
    <source>
        <dbReference type="ARBA" id="ARBA00023027"/>
    </source>
</evidence>
<organism evidence="8 9">
    <name type="scientific">Leucobacter allii</name>
    <dbReference type="NCBI Taxonomy" id="2932247"/>
    <lineage>
        <taxon>Bacteria</taxon>
        <taxon>Bacillati</taxon>
        <taxon>Actinomycetota</taxon>
        <taxon>Actinomycetes</taxon>
        <taxon>Micrococcales</taxon>
        <taxon>Microbacteriaceae</taxon>
        <taxon>Leucobacter</taxon>
    </lineage>
</organism>
<evidence type="ECO:0000256" key="3">
    <source>
        <dbReference type="ARBA" id="ARBA00022857"/>
    </source>
</evidence>
<feature type="domain" description="YjeF C-terminal" evidence="7">
    <location>
        <begin position="7"/>
        <end position="299"/>
    </location>
</feature>
<evidence type="ECO:0000313" key="8">
    <source>
        <dbReference type="EMBL" id="UOQ57587.1"/>
    </source>
</evidence>
<evidence type="ECO:0000313" key="9">
    <source>
        <dbReference type="Proteomes" id="UP000831786"/>
    </source>
</evidence>
<dbReference type="InterPro" id="IPR029056">
    <property type="entry name" value="Ribokinase-like"/>
</dbReference>
<dbReference type="PROSITE" id="PS01050">
    <property type="entry name" value="YJEF_C_2"/>
    <property type="match status" value="1"/>
</dbReference>
<comment type="cofactor">
    <cofactor evidence="6">
        <name>Mg(2+)</name>
        <dbReference type="ChEBI" id="CHEBI:18420"/>
    </cofactor>
</comment>
<proteinExistence type="inferred from homology"/>
<evidence type="ECO:0000256" key="2">
    <source>
        <dbReference type="ARBA" id="ARBA00022840"/>
    </source>
</evidence>
<keyword evidence="2 6" id="KW-0067">ATP-binding</keyword>
<evidence type="ECO:0000256" key="1">
    <source>
        <dbReference type="ARBA" id="ARBA00022741"/>
    </source>
</evidence>
<feature type="binding site" evidence="6">
    <location>
        <position position="154"/>
    </location>
    <ligand>
        <name>(6S)-NADPHX</name>
        <dbReference type="ChEBI" id="CHEBI:64076"/>
    </ligand>
</feature>